<keyword evidence="6" id="KW-1185">Reference proteome</keyword>
<dbReference type="InterPro" id="IPR011711">
    <property type="entry name" value="GntR_C"/>
</dbReference>
<dbReference type="PROSITE" id="PS50949">
    <property type="entry name" value="HTH_GNTR"/>
    <property type="match status" value="1"/>
</dbReference>
<dbReference type="InterPro" id="IPR036390">
    <property type="entry name" value="WH_DNA-bd_sf"/>
</dbReference>
<evidence type="ECO:0000313" key="5">
    <source>
        <dbReference type="EMBL" id="MBB6211057.1"/>
    </source>
</evidence>
<dbReference type="Proteomes" id="UP000544872">
    <property type="component" value="Unassembled WGS sequence"/>
</dbReference>
<proteinExistence type="predicted"/>
<dbReference type="Pfam" id="PF00392">
    <property type="entry name" value="GntR"/>
    <property type="match status" value="1"/>
</dbReference>
<dbReference type="PANTHER" id="PTHR43537">
    <property type="entry name" value="TRANSCRIPTIONAL REGULATOR, GNTR FAMILY"/>
    <property type="match status" value="1"/>
</dbReference>
<dbReference type="AlphaFoldDB" id="A0A7W9ZGG7"/>
<keyword evidence="1" id="KW-0805">Transcription regulation</keyword>
<dbReference type="GO" id="GO:0003677">
    <property type="term" value="F:DNA binding"/>
    <property type="evidence" value="ECO:0007669"/>
    <property type="project" value="UniProtKB-KW"/>
</dbReference>
<dbReference type="SUPFAM" id="SSF46785">
    <property type="entry name" value="Winged helix' DNA-binding domain"/>
    <property type="match status" value="1"/>
</dbReference>
<accession>A0A7W9ZGG7</accession>
<organism evidence="5 6">
    <name type="scientific">Novispirillum itersonii</name>
    <name type="common">Aquaspirillum itersonii</name>
    <dbReference type="NCBI Taxonomy" id="189"/>
    <lineage>
        <taxon>Bacteria</taxon>
        <taxon>Pseudomonadati</taxon>
        <taxon>Pseudomonadota</taxon>
        <taxon>Alphaproteobacteria</taxon>
        <taxon>Rhodospirillales</taxon>
        <taxon>Novispirillaceae</taxon>
        <taxon>Novispirillum</taxon>
    </lineage>
</organism>
<evidence type="ECO:0000313" key="6">
    <source>
        <dbReference type="Proteomes" id="UP000544872"/>
    </source>
</evidence>
<reference evidence="5 6" key="1">
    <citation type="submission" date="2020-08" db="EMBL/GenBank/DDBJ databases">
        <title>Genomic Encyclopedia of Type Strains, Phase IV (KMG-IV): sequencing the most valuable type-strain genomes for metagenomic binning, comparative biology and taxonomic classification.</title>
        <authorList>
            <person name="Goeker M."/>
        </authorList>
    </citation>
    <scope>NUCLEOTIDE SEQUENCE [LARGE SCALE GENOMIC DNA]</scope>
    <source>
        <strain evidence="5 6">DSM 11590</strain>
    </source>
</reference>
<evidence type="ECO:0000256" key="3">
    <source>
        <dbReference type="ARBA" id="ARBA00023163"/>
    </source>
</evidence>
<evidence type="ECO:0000256" key="1">
    <source>
        <dbReference type="ARBA" id="ARBA00023015"/>
    </source>
</evidence>
<dbReference type="PANTHER" id="PTHR43537:SF41">
    <property type="entry name" value="TRANSCRIPTIONAL REGULATORY PROTEIN"/>
    <property type="match status" value="1"/>
</dbReference>
<keyword evidence="3" id="KW-0804">Transcription</keyword>
<dbReference type="Gene3D" id="1.10.10.10">
    <property type="entry name" value="Winged helix-like DNA-binding domain superfamily/Winged helix DNA-binding domain"/>
    <property type="match status" value="1"/>
</dbReference>
<dbReference type="GO" id="GO:0003700">
    <property type="term" value="F:DNA-binding transcription factor activity"/>
    <property type="evidence" value="ECO:0007669"/>
    <property type="project" value="InterPro"/>
</dbReference>
<dbReference type="InterPro" id="IPR000524">
    <property type="entry name" value="Tscrpt_reg_HTH_GntR"/>
</dbReference>
<dbReference type="Gene3D" id="1.20.120.530">
    <property type="entry name" value="GntR ligand-binding domain-like"/>
    <property type="match status" value="1"/>
</dbReference>
<sequence length="204" mass="22513">MSLADLLRQEILAGRLPPGTVLSQTETAERYGVSRIPVRDAFQQLAQDRLVTVIPGKGAQVIRLSVPELTEVYDLRILLEGDLLRRAVQAAGPDYAAEVGYALRKSDLEAGRPGWADGDWFFHKTLYAPANRPRQLAMAEELRRLCLVHIACYDTLTQATPDWLAHHAAIVQAAVNGQAEAAVAALEQHLEAARRFLLGRREGQ</sequence>
<dbReference type="SMART" id="SM00895">
    <property type="entry name" value="FCD"/>
    <property type="match status" value="1"/>
</dbReference>
<feature type="domain" description="HTH gntR-type" evidence="4">
    <location>
        <begin position="1"/>
        <end position="64"/>
    </location>
</feature>
<evidence type="ECO:0000259" key="4">
    <source>
        <dbReference type="PROSITE" id="PS50949"/>
    </source>
</evidence>
<dbReference type="InterPro" id="IPR008920">
    <property type="entry name" value="TF_FadR/GntR_C"/>
</dbReference>
<comment type="caution">
    <text evidence="5">The sequence shown here is derived from an EMBL/GenBank/DDBJ whole genome shotgun (WGS) entry which is preliminary data.</text>
</comment>
<dbReference type="InterPro" id="IPR036388">
    <property type="entry name" value="WH-like_DNA-bd_sf"/>
</dbReference>
<dbReference type="CDD" id="cd07377">
    <property type="entry name" value="WHTH_GntR"/>
    <property type="match status" value="1"/>
</dbReference>
<gene>
    <name evidence="5" type="ORF">FHS48_002492</name>
</gene>
<dbReference type="RefSeq" id="WP_184263879.1">
    <property type="nucleotide sequence ID" value="NZ_JACIIX010000009.1"/>
</dbReference>
<dbReference type="EMBL" id="JACIIX010000009">
    <property type="protein sequence ID" value="MBB6211057.1"/>
    <property type="molecule type" value="Genomic_DNA"/>
</dbReference>
<dbReference type="SMART" id="SM00345">
    <property type="entry name" value="HTH_GNTR"/>
    <property type="match status" value="1"/>
</dbReference>
<protein>
    <submittedName>
        <fullName evidence="5">DNA-binding GntR family transcriptional regulator</fullName>
    </submittedName>
</protein>
<keyword evidence="2 5" id="KW-0238">DNA-binding</keyword>
<evidence type="ECO:0000256" key="2">
    <source>
        <dbReference type="ARBA" id="ARBA00023125"/>
    </source>
</evidence>
<dbReference type="SUPFAM" id="SSF48008">
    <property type="entry name" value="GntR ligand-binding domain-like"/>
    <property type="match status" value="1"/>
</dbReference>
<name>A0A7W9ZGG7_NOVIT</name>
<dbReference type="Pfam" id="PF07729">
    <property type="entry name" value="FCD"/>
    <property type="match status" value="1"/>
</dbReference>